<name>A0A1H9D5B4_9BACT</name>
<dbReference type="AlphaFoldDB" id="A0A1H9D5B4"/>
<evidence type="ECO:0000313" key="3">
    <source>
        <dbReference type="Proteomes" id="UP000199021"/>
    </source>
</evidence>
<accession>A0A1H9D5B4</accession>
<proteinExistence type="predicted"/>
<dbReference type="GO" id="GO:0006355">
    <property type="term" value="P:regulation of DNA-templated transcription"/>
    <property type="evidence" value="ECO:0007669"/>
    <property type="project" value="InterPro"/>
</dbReference>
<gene>
    <name evidence="2" type="ORF">SAMN05444359_105133</name>
</gene>
<dbReference type="InterPro" id="IPR002145">
    <property type="entry name" value="CopG"/>
</dbReference>
<organism evidence="2 3">
    <name type="scientific">Neolewinella agarilytica</name>
    <dbReference type="NCBI Taxonomy" id="478744"/>
    <lineage>
        <taxon>Bacteria</taxon>
        <taxon>Pseudomonadati</taxon>
        <taxon>Bacteroidota</taxon>
        <taxon>Saprospiria</taxon>
        <taxon>Saprospirales</taxon>
        <taxon>Lewinellaceae</taxon>
        <taxon>Neolewinella</taxon>
    </lineage>
</organism>
<keyword evidence="3" id="KW-1185">Reference proteome</keyword>
<reference evidence="3" key="1">
    <citation type="submission" date="2016-10" db="EMBL/GenBank/DDBJ databases">
        <authorList>
            <person name="Varghese N."/>
            <person name="Submissions S."/>
        </authorList>
    </citation>
    <scope>NUCLEOTIDE SEQUENCE [LARGE SCALE GENOMIC DNA]</scope>
    <source>
        <strain evidence="3">DSM 24740</strain>
    </source>
</reference>
<dbReference type="SUPFAM" id="SSF47598">
    <property type="entry name" value="Ribbon-helix-helix"/>
    <property type="match status" value="1"/>
</dbReference>
<evidence type="ECO:0000313" key="2">
    <source>
        <dbReference type="EMBL" id="SEQ08043.1"/>
    </source>
</evidence>
<dbReference type="Pfam" id="PF01402">
    <property type="entry name" value="RHH_1"/>
    <property type="match status" value="1"/>
</dbReference>
<feature type="domain" description="Ribbon-helix-helix protein CopG" evidence="1">
    <location>
        <begin position="12"/>
        <end position="47"/>
    </location>
</feature>
<dbReference type="InterPro" id="IPR010985">
    <property type="entry name" value="Ribbon_hlx_hlx"/>
</dbReference>
<dbReference type="RefSeq" id="WP_090166446.1">
    <property type="nucleotide sequence ID" value="NZ_FOFB01000005.1"/>
</dbReference>
<protein>
    <submittedName>
        <fullName evidence="2">Ribbon-helix-helix protein, copG family</fullName>
    </submittedName>
</protein>
<dbReference type="InParanoid" id="A0A1H9D5B4"/>
<sequence length="59" mass="6627">MDNNLNKSHLGLRLHVPVMDELKNMAEARGETVSSLVRDLIREELQRNGVAISITTKIV</sequence>
<dbReference type="Proteomes" id="UP000199021">
    <property type="component" value="Unassembled WGS sequence"/>
</dbReference>
<evidence type="ECO:0000259" key="1">
    <source>
        <dbReference type="Pfam" id="PF01402"/>
    </source>
</evidence>
<dbReference type="EMBL" id="FOFB01000005">
    <property type="protein sequence ID" value="SEQ08043.1"/>
    <property type="molecule type" value="Genomic_DNA"/>
</dbReference>